<dbReference type="PANTHER" id="PTHR10359">
    <property type="entry name" value="A/G-SPECIFIC ADENINE GLYCOSYLASE/ENDONUCLEASE III"/>
    <property type="match status" value="1"/>
</dbReference>
<dbReference type="Proteomes" id="UP001240157">
    <property type="component" value="Unassembled WGS sequence"/>
</dbReference>
<keyword evidence="4 12" id="KW-0227">DNA damage</keyword>
<dbReference type="PROSITE" id="PS00764">
    <property type="entry name" value="ENDONUCLEASE_III_1"/>
    <property type="match status" value="1"/>
</dbReference>
<comment type="caution">
    <text evidence="15">The sequence shown here is derived from an EMBL/GenBank/DDBJ whole genome shotgun (WGS) entry which is preliminary data.</text>
</comment>
<feature type="domain" description="HhH-GPD" evidence="13">
    <location>
        <begin position="39"/>
        <end position="187"/>
    </location>
</feature>
<feature type="binding site" evidence="12">
    <location>
        <position position="189"/>
    </location>
    <ligand>
        <name>[4Fe-4S] cluster</name>
        <dbReference type="ChEBI" id="CHEBI:49883"/>
    </ligand>
</feature>
<sequence>MVSKKKALEMIDTIDKMFPDAECELNHKNPFELTIAVLLSAQCTDNAVNRVTKNLFEKYHTPEDYLQVDQNELENDIRSIGLYRNKAKNIQKLSQSLIDKFDGEVPHTHAELESLAGVGRKTANVVMSVGFGEPALAVDTHVERVSKRLGICRWNDSVSEVERRLTSIIPKDRWTKSHHQLIFFGRYHCQARKPKCGECPLFDDCREGQKRYKAILRATRGLSS</sequence>
<comment type="function">
    <text evidence="12">DNA repair enzyme that has both DNA N-glycosylase activity and AP-lyase activity. The DNA N-glycosylase activity releases various damaged pyrimidines from DNA by cleaving the N-glycosidic bond, leaving an AP (apurinic/apyrimidinic) site. The AP-lyase activity cleaves the phosphodiester bond 3' to the AP site by a beta-elimination, leaving a 3'-terminal unsaturated sugar and a product with a terminal 5'-phosphate.</text>
</comment>
<dbReference type="GO" id="GO:0019104">
    <property type="term" value="F:DNA N-glycosylase activity"/>
    <property type="evidence" value="ECO:0007669"/>
    <property type="project" value="UniProtKB-UniRule"/>
</dbReference>
<dbReference type="InterPro" id="IPR004035">
    <property type="entry name" value="Endouclease-III_FeS-bd_BS"/>
</dbReference>
<feature type="binding site" evidence="12">
    <location>
        <position position="196"/>
    </location>
    <ligand>
        <name>[4Fe-4S] cluster</name>
        <dbReference type="ChEBI" id="CHEBI:49883"/>
    </ligand>
</feature>
<dbReference type="PIRSF" id="PIRSF001435">
    <property type="entry name" value="Nth"/>
    <property type="match status" value="1"/>
</dbReference>
<dbReference type="Gene3D" id="1.10.340.30">
    <property type="entry name" value="Hypothetical protein, domain 2"/>
    <property type="match status" value="1"/>
</dbReference>
<dbReference type="FunFam" id="1.10.1670.10:FF:000001">
    <property type="entry name" value="Endonuclease III"/>
    <property type="match status" value="1"/>
</dbReference>
<comment type="catalytic activity">
    <reaction evidence="12">
        <text>2'-deoxyribonucleotide-(2'-deoxyribose 5'-phosphate)-2'-deoxyribonucleotide-DNA = a 3'-end 2'-deoxyribonucleotide-(2,3-dehydro-2,3-deoxyribose 5'-phosphate)-DNA + a 5'-end 5'-phospho-2'-deoxyribonucleoside-DNA + H(+)</text>
        <dbReference type="Rhea" id="RHEA:66592"/>
        <dbReference type="Rhea" id="RHEA-COMP:13180"/>
        <dbReference type="Rhea" id="RHEA-COMP:16897"/>
        <dbReference type="Rhea" id="RHEA-COMP:17067"/>
        <dbReference type="ChEBI" id="CHEBI:15378"/>
        <dbReference type="ChEBI" id="CHEBI:136412"/>
        <dbReference type="ChEBI" id="CHEBI:157695"/>
        <dbReference type="ChEBI" id="CHEBI:167181"/>
        <dbReference type="EC" id="4.2.99.18"/>
    </reaction>
</comment>
<evidence type="ECO:0000259" key="13">
    <source>
        <dbReference type="SMART" id="SM00478"/>
    </source>
</evidence>
<reference evidence="15 16" key="1">
    <citation type="journal article" date="2016" name="Front. Microbiol.">
        <title>Comprehensive Phylogenetic Analysis of Bovine Non-aureus Staphylococci Species Based on Whole-Genome Sequencing.</title>
        <authorList>
            <person name="Naushad S."/>
            <person name="Barkema H.W."/>
            <person name="Luby C."/>
            <person name="Condas L.A."/>
            <person name="Nobrega D.B."/>
            <person name="Carson D.A."/>
            <person name="De Buck J."/>
        </authorList>
    </citation>
    <scope>NUCLEOTIDE SEQUENCE [LARGE SCALE GENOMIC DNA]</scope>
    <source>
        <strain evidence="15 16">SNUC 505</strain>
    </source>
</reference>
<proteinExistence type="inferred from homology"/>
<protein>
    <recommendedName>
        <fullName evidence="12">Endonuclease III</fullName>
        <ecNumber evidence="12">4.2.99.18</ecNumber>
    </recommendedName>
    <alternativeName>
        <fullName evidence="12">DNA-(apurinic or apyrimidinic site) lyase</fullName>
    </alternativeName>
</protein>
<dbReference type="EMBL" id="JAVGJF010000080">
    <property type="protein sequence ID" value="MDQ7176260.1"/>
    <property type="molecule type" value="Genomic_DNA"/>
</dbReference>
<evidence type="ECO:0000313" key="17">
    <source>
        <dbReference type="Proteomes" id="UP001240157"/>
    </source>
</evidence>
<reference evidence="15" key="2">
    <citation type="submission" date="2018-03" db="EMBL/GenBank/DDBJ databases">
        <authorList>
            <person name="Naushad S."/>
        </authorList>
    </citation>
    <scope>NUCLEOTIDE SEQUENCE</scope>
    <source>
        <strain evidence="15">SNUC 505</strain>
    </source>
</reference>
<evidence type="ECO:0000256" key="9">
    <source>
        <dbReference type="ARBA" id="ARBA00023204"/>
    </source>
</evidence>
<keyword evidence="15" id="KW-0540">Nuclease</keyword>
<dbReference type="InterPro" id="IPR003265">
    <property type="entry name" value="HhH-GPD_domain"/>
</dbReference>
<evidence type="ECO:0000256" key="8">
    <source>
        <dbReference type="ARBA" id="ARBA00023125"/>
    </source>
</evidence>
<comment type="similarity">
    <text evidence="1 12">Belongs to the Nth/MutY family.</text>
</comment>
<keyword evidence="15" id="KW-0255">Endonuclease</keyword>
<accession>A0AAE5W9C2</accession>
<feature type="binding site" evidence="12">
    <location>
        <position position="199"/>
    </location>
    <ligand>
        <name>[4Fe-4S] cluster</name>
        <dbReference type="ChEBI" id="CHEBI:49883"/>
    </ligand>
</feature>
<evidence type="ECO:0000256" key="2">
    <source>
        <dbReference type="ARBA" id="ARBA00022485"/>
    </source>
</evidence>
<dbReference type="InterPro" id="IPR003651">
    <property type="entry name" value="Endonuclease3_FeS-loop_motif"/>
</dbReference>
<reference evidence="14 17" key="3">
    <citation type="submission" date="2023-08" db="EMBL/GenBank/DDBJ databases">
        <title>Whole genome sequencing of Staphylococcus chromogenes NNSch 2386.</title>
        <authorList>
            <person name="Kropotov V.S."/>
            <person name="Boriskina E.V."/>
            <person name="Gordinskaya N.A."/>
            <person name="Shkurkina I.S."/>
            <person name="Kryazhev D.V."/>
            <person name="Alekseeva A.E."/>
            <person name="Makhova M.A."/>
        </authorList>
    </citation>
    <scope>NUCLEOTIDE SEQUENCE [LARGE SCALE GENOMIC DNA]</scope>
    <source>
        <strain evidence="14 17">NNSch 2386</strain>
    </source>
</reference>
<dbReference type="EC" id="4.2.99.18" evidence="12"/>
<dbReference type="FunFam" id="1.10.340.30:FF:000001">
    <property type="entry name" value="Endonuclease III"/>
    <property type="match status" value="1"/>
</dbReference>
<evidence type="ECO:0000256" key="7">
    <source>
        <dbReference type="ARBA" id="ARBA00023014"/>
    </source>
</evidence>
<dbReference type="EMBL" id="PZBZ01000005">
    <property type="protein sequence ID" value="PTG16788.1"/>
    <property type="molecule type" value="Genomic_DNA"/>
</dbReference>
<keyword evidence="11 12" id="KW-0326">Glycosidase</keyword>
<keyword evidence="3 12" id="KW-0479">Metal-binding</keyword>
<evidence type="ECO:0000256" key="1">
    <source>
        <dbReference type="ARBA" id="ARBA00008343"/>
    </source>
</evidence>
<dbReference type="GO" id="GO:0006285">
    <property type="term" value="P:base-excision repair, AP site formation"/>
    <property type="evidence" value="ECO:0007669"/>
    <property type="project" value="TreeGrafter"/>
</dbReference>
<evidence type="ECO:0000256" key="6">
    <source>
        <dbReference type="ARBA" id="ARBA00023004"/>
    </source>
</evidence>
<dbReference type="InterPro" id="IPR011257">
    <property type="entry name" value="DNA_glycosylase"/>
</dbReference>
<dbReference type="Pfam" id="PF10576">
    <property type="entry name" value="EndIII_4Fe-2S"/>
    <property type="match status" value="1"/>
</dbReference>
<evidence type="ECO:0000256" key="3">
    <source>
        <dbReference type="ARBA" id="ARBA00022723"/>
    </source>
</evidence>
<dbReference type="GO" id="GO:0051539">
    <property type="term" value="F:4 iron, 4 sulfur cluster binding"/>
    <property type="evidence" value="ECO:0007669"/>
    <property type="project" value="UniProtKB-UniRule"/>
</dbReference>
<keyword evidence="8 12" id="KW-0238">DNA-binding</keyword>
<dbReference type="PROSITE" id="PS01155">
    <property type="entry name" value="ENDONUCLEASE_III_2"/>
    <property type="match status" value="1"/>
</dbReference>
<dbReference type="Pfam" id="PF00730">
    <property type="entry name" value="HhH-GPD"/>
    <property type="match status" value="1"/>
</dbReference>
<evidence type="ECO:0000256" key="4">
    <source>
        <dbReference type="ARBA" id="ARBA00022763"/>
    </source>
</evidence>
<keyword evidence="5 12" id="KW-0378">Hydrolase</keyword>
<dbReference type="PANTHER" id="PTHR10359:SF18">
    <property type="entry name" value="ENDONUCLEASE III"/>
    <property type="match status" value="1"/>
</dbReference>
<name>A0AAE5W9C2_STACR</name>
<evidence type="ECO:0000256" key="5">
    <source>
        <dbReference type="ARBA" id="ARBA00022801"/>
    </source>
</evidence>
<dbReference type="InterPro" id="IPR023170">
    <property type="entry name" value="HhH_base_excis_C"/>
</dbReference>
<keyword evidence="9 12" id="KW-0234">DNA repair</keyword>
<organism evidence="15 16">
    <name type="scientific">Staphylococcus chromogenes</name>
    <name type="common">Staphylococcus hyicus subsp. chromogenes</name>
    <dbReference type="NCBI Taxonomy" id="46126"/>
    <lineage>
        <taxon>Bacteria</taxon>
        <taxon>Bacillati</taxon>
        <taxon>Bacillota</taxon>
        <taxon>Bacilli</taxon>
        <taxon>Bacillales</taxon>
        <taxon>Staphylococcaceae</taxon>
        <taxon>Staphylococcus</taxon>
    </lineage>
</organism>
<feature type="binding site" evidence="12">
    <location>
        <position position="205"/>
    </location>
    <ligand>
        <name>[4Fe-4S] cluster</name>
        <dbReference type="ChEBI" id="CHEBI:49883"/>
    </ligand>
</feature>
<dbReference type="InterPro" id="IPR004036">
    <property type="entry name" value="Endonuclease-III-like_CS2"/>
</dbReference>
<dbReference type="GO" id="GO:0046872">
    <property type="term" value="F:metal ion binding"/>
    <property type="evidence" value="ECO:0007669"/>
    <property type="project" value="UniProtKB-KW"/>
</dbReference>
<keyword evidence="10 12" id="KW-0456">Lyase</keyword>
<comment type="cofactor">
    <cofactor evidence="12">
        <name>[4Fe-4S] cluster</name>
        <dbReference type="ChEBI" id="CHEBI:49883"/>
    </cofactor>
    <text evidence="12">Binds 1 [4Fe-4S] cluster.</text>
</comment>
<evidence type="ECO:0000256" key="12">
    <source>
        <dbReference type="HAMAP-Rule" id="MF_00942"/>
    </source>
</evidence>
<dbReference type="CDD" id="cd00056">
    <property type="entry name" value="ENDO3c"/>
    <property type="match status" value="1"/>
</dbReference>
<evidence type="ECO:0000313" key="14">
    <source>
        <dbReference type="EMBL" id="MDQ7176260.1"/>
    </source>
</evidence>
<keyword evidence="7 12" id="KW-0411">Iron-sulfur</keyword>
<gene>
    <name evidence="12 15" type="primary">nth</name>
    <name evidence="15" type="ORF">BU653_01515</name>
    <name evidence="14" type="ORF">RCF65_09680</name>
</gene>
<dbReference type="HAMAP" id="MF_00942">
    <property type="entry name" value="Nth"/>
    <property type="match status" value="1"/>
</dbReference>
<dbReference type="Pfam" id="PF00633">
    <property type="entry name" value="HHH"/>
    <property type="match status" value="1"/>
</dbReference>
<evidence type="ECO:0000313" key="15">
    <source>
        <dbReference type="EMBL" id="PTG16788.1"/>
    </source>
</evidence>
<evidence type="ECO:0000313" key="16">
    <source>
        <dbReference type="Proteomes" id="UP000242704"/>
    </source>
</evidence>
<dbReference type="Gene3D" id="1.10.1670.10">
    <property type="entry name" value="Helix-hairpin-Helix base-excision DNA repair enzymes (C-terminal)"/>
    <property type="match status" value="1"/>
</dbReference>
<dbReference type="GO" id="GO:0140078">
    <property type="term" value="F:class I DNA-(apurinic or apyrimidinic site) endonuclease activity"/>
    <property type="evidence" value="ECO:0007669"/>
    <property type="project" value="UniProtKB-EC"/>
</dbReference>
<dbReference type="SMART" id="SM00525">
    <property type="entry name" value="FES"/>
    <property type="match status" value="1"/>
</dbReference>
<evidence type="ECO:0000256" key="11">
    <source>
        <dbReference type="ARBA" id="ARBA00023295"/>
    </source>
</evidence>
<dbReference type="RefSeq" id="WP_105965307.1">
    <property type="nucleotide sequence ID" value="NZ_JAHCNX010000001.1"/>
</dbReference>
<dbReference type="Proteomes" id="UP000242704">
    <property type="component" value="Unassembled WGS sequence"/>
</dbReference>
<dbReference type="SMART" id="SM00478">
    <property type="entry name" value="ENDO3c"/>
    <property type="match status" value="1"/>
</dbReference>
<dbReference type="AlphaFoldDB" id="A0AAE5W9C2"/>
<dbReference type="SUPFAM" id="SSF48150">
    <property type="entry name" value="DNA-glycosylase"/>
    <property type="match status" value="1"/>
</dbReference>
<dbReference type="NCBIfam" id="TIGR01083">
    <property type="entry name" value="nth"/>
    <property type="match status" value="1"/>
</dbReference>
<keyword evidence="6 12" id="KW-0408">Iron</keyword>
<dbReference type="InterPro" id="IPR005759">
    <property type="entry name" value="Nth"/>
</dbReference>
<keyword evidence="2 12" id="KW-0004">4Fe-4S</keyword>
<dbReference type="GO" id="GO:0003677">
    <property type="term" value="F:DNA binding"/>
    <property type="evidence" value="ECO:0007669"/>
    <property type="project" value="UniProtKB-UniRule"/>
</dbReference>
<evidence type="ECO:0000256" key="10">
    <source>
        <dbReference type="ARBA" id="ARBA00023239"/>
    </source>
</evidence>
<dbReference type="InterPro" id="IPR000445">
    <property type="entry name" value="HhH_motif"/>
</dbReference>